<dbReference type="SUPFAM" id="SSF48452">
    <property type="entry name" value="TPR-like"/>
    <property type="match status" value="2"/>
</dbReference>
<keyword evidence="2 3" id="KW-0802">TPR repeat</keyword>
<evidence type="ECO:0000313" key="4">
    <source>
        <dbReference type="EMBL" id="MBE1491912.1"/>
    </source>
</evidence>
<dbReference type="Pfam" id="PF13432">
    <property type="entry name" value="TPR_16"/>
    <property type="match status" value="2"/>
</dbReference>
<evidence type="ECO:0000313" key="5">
    <source>
        <dbReference type="Proteomes" id="UP000649753"/>
    </source>
</evidence>
<dbReference type="Proteomes" id="UP000649753">
    <property type="component" value="Unassembled WGS sequence"/>
</dbReference>
<evidence type="ECO:0000256" key="3">
    <source>
        <dbReference type="PROSITE-ProRule" id="PRU00339"/>
    </source>
</evidence>
<dbReference type="EMBL" id="JADBEB010000001">
    <property type="protein sequence ID" value="MBE1491912.1"/>
    <property type="molecule type" value="Genomic_DNA"/>
</dbReference>
<dbReference type="RefSeq" id="WP_192770897.1">
    <property type="nucleotide sequence ID" value="NZ_JADBEB010000001.1"/>
</dbReference>
<dbReference type="PROSITE" id="PS50005">
    <property type="entry name" value="TPR"/>
    <property type="match status" value="1"/>
</dbReference>
<proteinExistence type="predicted"/>
<keyword evidence="1" id="KW-0677">Repeat</keyword>
<keyword evidence="5" id="KW-1185">Reference proteome</keyword>
<evidence type="ECO:0000256" key="2">
    <source>
        <dbReference type="ARBA" id="ARBA00022803"/>
    </source>
</evidence>
<organism evidence="4 5">
    <name type="scientific">Plantactinospora soyae</name>
    <dbReference type="NCBI Taxonomy" id="1544732"/>
    <lineage>
        <taxon>Bacteria</taxon>
        <taxon>Bacillati</taxon>
        <taxon>Actinomycetota</taxon>
        <taxon>Actinomycetes</taxon>
        <taxon>Micromonosporales</taxon>
        <taxon>Micromonosporaceae</taxon>
        <taxon>Plantactinospora</taxon>
    </lineage>
</organism>
<name>A0A927R1Y0_9ACTN</name>
<dbReference type="PANTHER" id="PTHR44858:SF1">
    <property type="entry name" value="UDP-N-ACETYLGLUCOSAMINE--PEPTIDE N-ACETYLGLUCOSAMINYLTRANSFERASE SPINDLY-RELATED"/>
    <property type="match status" value="1"/>
</dbReference>
<feature type="repeat" description="TPR" evidence="3">
    <location>
        <begin position="490"/>
        <end position="523"/>
    </location>
</feature>
<gene>
    <name evidence="4" type="ORF">H4W31_007550</name>
</gene>
<sequence length="712" mass="77963">MLQAPHRWIRARHGHDRRRELAAGATGPLLASLDAHRRRRGPYSAAGELLRALVPGAWKRWPELVSRHEVEILALAPELRDLVPATRHHTPPAPVAPDEWLRAHPRPATLRFAHGLVEFLDAYLDRLGGECRDLLVDNLHEADPTDQELCVVLLRRVDRRRLRLHLATGTEPIADPAGPVAMSLPAALHRYAVAVRVTATELPELPALPVEELAAVEELARRFVATDGTDDDPRVRHAYQRLDPEKRARLHDERAARLTGTGEWSLRLGALTYHAEHGGDPAGAGAEALLAALDHCVGLGFRHAAVDYGRRGRAVVDWAGHPEHSWAFVSRMATPLAELGRPAEALGLYQEARAYSSSPAVHRQAAYATAMLHVRHLPAESRDSSAARGWANLAIALAGCLPDPLTRAVETVFQQNGLASVAGHEGRLDEALRLVTAGLDRLDRELGPTGYLGHRSMLRHHRARVLSALGRYDEALSDLETVIAAVPDCPEYHVDRGDLLRRLARPAEAIVSYERAMELSPPFPEVYHRRAEARLEVGDLTGAEVDLGHVLELDESQLDAYVHRAVLRYDLGDTDGSWQDVDHGLALEPDNPRLLRVRAQLLMAEDPGAGEAALTELVTAHPQFADGWVARGVAGYERGDLAAAAADFDRALALADSPSTRFHRGMALVEADRCEEALADFTEVHAATGDPEARRQIGICLDRLGRATVRAG</sequence>
<dbReference type="Gene3D" id="1.25.40.10">
    <property type="entry name" value="Tetratricopeptide repeat domain"/>
    <property type="match status" value="2"/>
</dbReference>
<dbReference type="InterPro" id="IPR050498">
    <property type="entry name" value="Ycf3"/>
</dbReference>
<dbReference type="SMART" id="SM00028">
    <property type="entry name" value="TPR"/>
    <property type="match status" value="6"/>
</dbReference>
<dbReference type="InterPro" id="IPR019734">
    <property type="entry name" value="TPR_rpt"/>
</dbReference>
<reference evidence="4" key="1">
    <citation type="submission" date="2020-10" db="EMBL/GenBank/DDBJ databases">
        <title>Sequencing the genomes of 1000 actinobacteria strains.</title>
        <authorList>
            <person name="Klenk H.-P."/>
        </authorList>
    </citation>
    <scope>NUCLEOTIDE SEQUENCE</scope>
    <source>
        <strain evidence="4">DSM 46832</strain>
    </source>
</reference>
<accession>A0A927R1Y0</accession>
<dbReference type="InterPro" id="IPR011990">
    <property type="entry name" value="TPR-like_helical_dom_sf"/>
</dbReference>
<protein>
    <submittedName>
        <fullName evidence="4">Tetratricopeptide (TPR) repeat protein</fullName>
    </submittedName>
</protein>
<dbReference type="AlphaFoldDB" id="A0A927R1Y0"/>
<evidence type="ECO:0000256" key="1">
    <source>
        <dbReference type="ARBA" id="ARBA00022737"/>
    </source>
</evidence>
<dbReference type="PANTHER" id="PTHR44858">
    <property type="entry name" value="TETRATRICOPEPTIDE REPEAT PROTEIN 6"/>
    <property type="match status" value="1"/>
</dbReference>
<comment type="caution">
    <text evidence="4">The sequence shown here is derived from an EMBL/GenBank/DDBJ whole genome shotgun (WGS) entry which is preliminary data.</text>
</comment>